<dbReference type="EMBL" id="CASHSV030000109">
    <property type="protein sequence ID" value="CAJ2648498.1"/>
    <property type="molecule type" value="Genomic_DNA"/>
</dbReference>
<organism evidence="1 2">
    <name type="scientific">Trifolium pratense</name>
    <name type="common">Red clover</name>
    <dbReference type="NCBI Taxonomy" id="57577"/>
    <lineage>
        <taxon>Eukaryota</taxon>
        <taxon>Viridiplantae</taxon>
        <taxon>Streptophyta</taxon>
        <taxon>Embryophyta</taxon>
        <taxon>Tracheophyta</taxon>
        <taxon>Spermatophyta</taxon>
        <taxon>Magnoliopsida</taxon>
        <taxon>eudicotyledons</taxon>
        <taxon>Gunneridae</taxon>
        <taxon>Pentapetalae</taxon>
        <taxon>rosids</taxon>
        <taxon>fabids</taxon>
        <taxon>Fabales</taxon>
        <taxon>Fabaceae</taxon>
        <taxon>Papilionoideae</taxon>
        <taxon>50 kb inversion clade</taxon>
        <taxon>NPAAA clade</taxon>
        <taxon>Hologalegina</taxon>
        <taxon>IRL clade</taxon>
        <taxon>Trifolieae</taxon>
        <taxon>Trifolium</taxon>
    </lineage>
</organism>
<keyword evidence="2" id="KW-1185">Reference proteome</keyword>
<comment type="caution">
    <text evidence="1">The sequence shown here is derived from an EMBL/GenBank/DDBJ whole genome shotgun (WGS) entry which is preliminary data.</text>
</comment>
<evidence type="ECO:0000313" key="1">
    <source>
        <dbReference type="EMBL" id="CAJ2648498.1"/>
    </source>
</evidence>
<protein>
    <submittedName>
        <fullName evidence="1">Uncharacterized protein</fullName>
    </submittedName>
</protein>
<name>A0ACB0JYD1_TRIPR</name>
<proteinExistence type="predicted"/>
<evidence type="ECO:0000313" key="2">
    <source>
        <dbReference type="Proteomes" id="UP001177021"/>
    </source>
</evidence>
<gene>
    <name evidence="1" type="ORF">MILVUS5_LOCUS16831</name>
</gene>
<dbReference type="Proteomes" id="UP001177021">
    <property type="component" value="Unassembled WGS sequence"/>
</dbReference>
<reference evidence="1" key="1">
    <citation type="submission" date="2023-10" db="EMBL/GenBank/DDBJ databases">
        <authorList>
            <person name="Rodriguez Cubillos JULIANA M."/>
            <person name="De Vega J."/>
        </authorList>
    </citation>
    <scope>NUCLEOTIDE SEQUENCE</scope>
</reference>
<accession>A0ACB0JYD1</accession>
<sequence>MVEDKEIKAQINEYHKLLEELKADKIDLPDVFVVGALVEKLPSSWNNYKQQFKHKHTQISLDDLIKHVIIEDTGRKERDVARGKALESRANLIQNNAHQKRRYEYRTDHVLEVTNPTFKANCYVCGKPGHKAYHCIYRKMNKVPPKPKANLTLGDDKKDDDDDDIIAAVISEVNVVSDVKKWVVDLGATRHICANKAAFTSYTSVGMMSILVTLELLQLSAKGKVIVKLTFGKTLVLSDVPHVPTIRTNLILVALLNKVGVKVSFESDKIIMTKNGVFVGKGYYD</sequence>